<protein>
    <submittedName>
        <fullName evidence="3">Uncharacterized protein</fullName>
    </submittedName>
</protein>
<evidence type="ECO:0000256" key="1">
    <source>
        <dbReference type="SAM" id="Coils"/>
    </source>
</evidence>
<keyword evidence="2" id="KW-0472">Membrane</keyword>
<feature type="transmembrane region" description="Helical" evidence="2">
    <location>
        <begin position="12"/>
        <end position="33"/>
    </location>
</feature>
<comment type="caution">
    <text evidence="3">The sequence shown here is derived from an EMBL/GenBank/DDBJ whole genome shotgun (WGS) entry which is preliminary data.</text>
</comment>
<organism evidence="3 4">
    <name type="scientific">Planomicrobium okeanokoites</name>
    <name type="common">Planococcus okeanokoites</name>
    <name type="synonym">Flavobacterium okeanokoites</name>
    <dbReference type="NCBI Taxonomy" id="244"/>
    <lineage>
        <taxon>Bacteria</taxon>
        <taxon>Bacillati</taxon>
        <taxon>Bacillota</taxon>
        <taxon>Bacilli</taxon>
        <taxon>Bacillales</taxon>
        <taxon>Caryophanaceae</taxon>
        <taxon>Planomicrobium</taxon>
    </lineage>
</organism>
<evidence type="ECO:0000313" key="4">
    <source>
        <dbReference type="Proteomes" id="UP001595625"/>
    </source>
</evidence>
<proteinExistence type="predicted"/>
<accession>A0ABV7KSG8</accession>
<evidence type="ECO:0000256" key="2">
    <source>
        <dbReference type="SAM" id="Phobius"/>
    </source>
</evidence>
<sequence>MNDAVYLNFGDIVATILILGIPTILIFFIIKAFKRDKERANERLGLEKENAVMLQKRINELNDRLVVVEEKLKEAE</sequence>
<keyword evidence="2" id="KW-1133">Transmembrane helix</keyword>
<keyword evidence="4" id="KW-1185">Reference proteome</keyword>
<keyword evidence="2" id="KW-0812">Transmembrane</keyword>
<dbReference type="EMBL" id="JBHRUJ010000017">
    <property type="protein sequence ID" value="MFC3212356.1"/>
    <property type="molecule type" value="Genomic_DNA"/>
</dbReference>
<gene>
    <name evidence="3" type="ORF">ACFOEJ_14805</name>
</gene>
<dbReference type="Proteomes" id="UP001595625">
    <property type="component" value="Unassembled WGS sequence"/>
</dbReference>
<dbReference type="RefSeq" id="WP_117312863.1">
    <property type="nucleotide sequence ID" value="NZ_JBHRUJ010000017.1"/>
</dbReference>
<name>A0ABV7KSG8_PLAOK</name>
<keyword evidence="1" id="KW-0175">Coiled coil</keyword>
<reference evidence="4" key="1">
    <citation type="journal article" date="2019" name="Int. J. Syst. Evol. Microbiol.">
        <title>The Global Catalogue of Microorganisms (GCM) 10K type strain sequencing project: providing services to taxonomists for standard genome sequencing and annotation.</title>
        <authorList>
            <consortium name="The Broad Institute Genomics Platform"/>
            <consortium name="The Broad Institute Genome Sequencing Center for Infectious Disease"/>
            <person name="Wu L."/>
            <person name="Ma J."/>
        </authorList>
    </citation>
    <scope>NUCLEOTIDE SEQUENCE [LARGE SCALE GENOMIC DNA]</scope>
    <source>
        <strain evidence="4">CCM 320</strain>
    </source>
</reference>
<feature type="coiled-coil region" evidence="1">
    <location>
        <begin position="30"/>
        <end position="71"/>
    </location>
</feature>
<evidence type="ECO:0000313" key="3">
    <source>
        <dbReference type="EMBL" id="MFC3212356.1"/>
    </source>
</evidence>